<dbReference type="RefSeq" id="XP_035320829.1">
    <property type="nucleotide sequence ID" value="XM_035469735.1"/>
</dbReference>
<feature type="compositionally biased region" description="Basic and acidic residues" evidence="1">
    <location>
        <begin position="887"/>
        <end position="896"/>
    </location>
</feature>
<dbReference type="Proteomes" id="UP000749293">
    <property type="component" value="Unassembled WGS sequence"/>
</dbReference>
<reference evidence="2" key="1">
    <citation type="submission" date="2020-03" db="EMBL/GenBank/DDBJ databases">
        <title>Site-based positive gene gene selection in Geosmithia morbida across the United States reveals a broad range of putative effectors and factors for local host and environmental adapation.</title>
        <authorList>
            <person name="Onufrak A."/>
            <person name="Murdoch R.W."/>
            <person name="Gazis R."/>
            <person name="Huff M."/>
            <person name="Staton M."/>
            <person name="Klingeman W."/>
            <person name="Hadziabdic D."/>
        </authorList>
    </citation>
    <scope>NUCLEOTIDE SEQUENCE</scope>
    <source>
        <strain evidence="2">1262</strain>
    </source>
</reference>
<feature type="compositionally biased region" description="Basic and acidic residues" evidence="1">
    <location>
        <begin position="64"/>
        <end position="77"/>
    </location>
</feature>
<accession>A0A9P5D0Z5</accession>
<feature type="compositionally biased region" description="Basic and acidic residues" evidence="1">
    <location>
        <begin position="725"/>
        <end position="734"/>
    </location>
</feature>
<feature type="compositionally biased region" description="Polar residues" evidence="1">
    <location>
        <begin position="38"/>
        <end position="52"/>
    </location>
</feature>
<feature type="compositionally biased region" description="Polar residues" evidence="1">
    <location>
        <begin position="816"/>
        <end position="837"/>
    </location>
</feature>
<feature type="region of interest" description="Disordered" evidence="1">
    <location>
        <begin position="153"/>
        <end position="280"/>
    </location>
</feature>
<feature type="compositionally biased region" description="Low complexity" evidence="1">
    <location>
        <begin position="617"/>
        <end position="627"/>
    </location>
</feature>
<feature type="compositionally biased region" description="Low complexity" evidence="1">
    <location>
        <begin position="589"/>
        <end position="599"/>
    </location>
</feature>
<evidence type="ECO:0000256" key="1">
    <source>
        <dbReference type="SAM" id="MobiDB-lite"/>
    </source>
</evidence>
<feature type="region of interest" description="Disordered" evidence="1">
    <location>
        <begin position="434"/>
        <end position="502"/>
    </location>
</feature>
<feature type="compositionally biased region" description="Low complexity" evidence="1">
    <location>
        <begin position="193"/>
        <end position="208"/>
    </location>
</feature>
<gene>
    <name evidence="2" type="ORF">GMORB2_7770</name>
</gene>
<feature type="compositionally biased region" description="Low complexity" evidence="1">
    <location>
        <begin position="233"/>
        <end position="245"/>
    </location>
</feature>
<feature type="compositionally biased region" description="Acidic residues" evidence="1">
    <location>
        <begin position="925"/>
        <end position="934"/>
    </location>
</feature>
<dbReference type="AlphaFoldDB" id="A0A9P5D0Z5"/>
<evidence type="ECO:0000313" key="2">
    <source>
        <dbReference type="EMBL" id="KAF4122177.1"/>
    </source>
</evidence>
<feature type="compositionally biased region" description="Basic and acidic residues" evidence="1">
    <location>
        <begin position="223"/>
        <end position="232"/>
    </location>
</feature>
<protein>
    <submittedName>
        <fullName evidence="2">Uncharacterized protein</fullName>
    </submittedName>
</protein>
<dbReference type="GeneID" id="55973993"/>
<feature type="region of interest" description="Disordered" evidence="1">
    <location>
        <begin position="518"/>
        <end position="633"/>
    </location>
</feature>
<feature type="compositionally biased region" description="Low complexity" evidence="1">
    <location>
        <begin position="262"/>
        <end position="278"/>
    </location>
</feature>
<feature type="region of interest" description="Disordered" evidence="1">
    <location>
        <begin position="1"/>
        <end position="82"/>
    </location>
</feature>
<feature type="compositionally biased region" description="Polar residues" evidence="1">
    <location>
        <begin position="706"/>
        <end position="719"/>
    </location>
</feature>
<evidence type="ECO:0000313" key="3">
    <source>
        <dbReference type="Proteomes" id="UP000749293"/>
    </source>
</evidence>
<feature type="compositionally biased region" description="Pro residues" evidence="1">
    <location>
        <begin position="897"/>
        <end position="915"/>
    </location>
</feature>
<organism evidence="2 3">
    <name type="scientific">Geosmithia morbida</name>
    <dbReference type="NCBI Taxonomy" id="1094350"/>
    <lineage>
        <taxon>Eukaryota</taxon>
        <taxon>Fungi</taxon>
        <taxon>Dikarya</taxon>
        <taxon>Ascomycota</taxon>
        <taxon>Pezizomycotina</taxon>
        <taxon>Sordariomycetes</taxon>
        <taxon>Hypocreomycetidae</taxon>
        <taxon>Hypocreales</taxon>
        <taxon>Bionectriaceae</taxon>
        <taxon>Geosmithia</taxon>
    </lineage>
</organism>
<feature type="compositionally biased region" description="Polar residues" evidence="1">
    <location>
        <begin position="398"/>
        <end position="421"/>
    </location>
</feature>
<keyword evidence="3" id="KW-1185">Reference proteome</keyword>
<sequence>MARFSFGIPGRSKKQPVPVPPPLEHMSKAQRILGSDPLSPTSWEDSSASGVSASVPETAPSSSRGDDPARRPPREWGDDSDVVPRYLRFGTAEYTDDEVYSQYTRAPREQPSDSTIKSWYDKSKQPLAISQQTSASAMAKGLPSKAQRLLDMDNIYSHTAQPRDRKKPAHLDLSRVAKPAGHAPGRDVDCVMSPDSMASPSSAASPATPERPRRSRRRLTKQSTHESLKRDAAAAAAAAAAAPAANTAPRPETSGSQRQRARLQQLQEQQAQLQRRQQTANKFSDISNLYRHYEQMSFSQFMDEIDDDPDKAHGGEALRMDKDPAELARTLDLAPDAKPVGHRRRRDDGPLGSHPMPEKAASRDAPPTQHSQHSQASSSGSQNGMHAQLAQAPRRGSDQLSPTDCASISSRHTRTSKASFQLSELQDKSVLMLSSDSEGDDDETSYVGGLARDSASSIVPDAPAPGFRGSSMLSDPSTLASVASDDSQSARGRGSVQTFRNTSSTSTGFFAMHTTHLSSKSNTSLPMTASSAGTLDSQPKRESYGIQQARAVTLVSARGPRSDPSDKDAAEDDLSSETDKSSSRRRSSARQSLAAPSSAGAAFTPPLSPSSVESYLQPAQPAQPGKPAADEGGQVMGLTHQEKMLIHALRQRREQMRRNGPPDAARPQRSLSAMGHRCNMSEATIMDDCFGFPAPPADRGLRANGRVSSAQSANSSIVNLTIPEHPNDRKRDGEPPSSSSAQDDAVFLVSPPPSSHHRKDPFHASSKALSRKLRSSASHDSFRPRSTRRQPTPVTTQPMLEDDRSWTKMDLGGLTHTDSTSSWLPRSRSITNPTHIRSSLPAPPRPTADSVRRQNSTATHNHHHQDSTESSRRNKGPARITGRHHTHWDIAEEERLPAPPTRPHPPKSRLPPQPRSQPWRLSAETDSDDYDGEEPGIPRPDSPISPMTRPTVMGGMIKPGVRLSAFGPPATTGQFAWWGNED</sequence>
<feature type="compositionally biased region" description="Polar residues" evidence="1">
    <location>
        <begin position="518"/>
        <end position="537"/>
    </location>
</feature>
<dbReference type="OrthoDB" id="5244050at2759"/>
<comment type="caution">
    <text evidence="2">The sequence shown here is derived from an EMBL/GenBank/DDBJ whole genome shotgun (WGS) entry which is preliminary data.</text>
</comment>
<feature type="region of interest" description="Disordered" evidence="1">
    <location>
        <begin position="331"/>
        <end position="421"/>
    </location>
</feature>
<feature type="compositionally biased region" description="Polar residues" evidence="1">
    <location>
        <begin position="471"/>
        <end position="502"/>
    </location>
</feature>
<feature type="compositionally biased region" description="Basic residues" evidence="1">
    <location>
        <begin position="873"/>
        <end position="886"/>
    </location>
</feature>
<name>A0A9P5D0Z5_9HYPO</name>
<feature type="compositionally biased region" description="Low complexity" evidence="1">
    <location>
        <begin position="369"/>
        <end position="382"/>
    </location>
</feature>
<feature type="region of interest" description="Disordered" evidence="1">
    <location>
        <begin position="701"/>
        <end position="982"/>
    </location>
</feature>
<dbReference type="EMBL" id="JAANYQ010000010">
    <property type="protein sequence ID" value="KAF4122177.1"/>
    <property type="molecule type" value="Genomic_DNA"/>
</dbReference>
<proteinExistence type="predicted"/>
<feature type="compositionally biased region" description="Low complexity" evidence="1">
    <location>
        <begin position="789"/>
        <end position="798"/>
    </location>
</feature>